<dbReference type="AlphaFoldDB" id="A0A0L0N7A5"/>
<evidence type="ECO:0000256" key="1">
    <source>
        <dbReference type="SAM" id="SignalP"/>
    </source>
</evidence>
<evidence type="ECO:0008006" key="4">
    <source>
        <dbReference type="Google" id="ProtNLM"/>
    </source>
</evidence>
<dbReference type="EMBL" id="LFRF01000017">
    <property type="protein sequence ID" value="KND89710.1"/>
    <property type="molecule type" value="Genomic_DNA"/>
</dbReference>
<accession>A0A0L0N7A5</accession>
<dbReference type="PANTHER" id="PTHR39613">
    <property type="entry name" value="ANCHORED CELL WALL PROTEIN, PUTATIVE (AFU_ORTHOLOGUE AFUA_4G08960)-RELATED"/>
    <property type="match status" value="1"/>
</dbReference>
<dbReference type="Proteomes" id="UP000036947">
    <property type="component" value="Unassembled WGS sequence"/>
</dbReference>
<dbReference type="OrthoDB" id="4912193at2759"/>
<sequence length="163" mass="17662">MFSMKLLALFCTAAATAVLPRSQYVPNGSCCFTLHEATTGKMIQQEQRTGFLFLDSSLPNGWYCLDLADKYKVLFDDFNNACIINSDLKFQCLDSTPGLTQYSIQQSGSQVLLNVDGTTDYTACPAQNGGEMIWGAQRASDPSCKTLQLAAKDLKGTCNGLSG</sequence>
<feature type="signal peptide" evidence="1">
    <location>
        <begin position="1"/>
        <end position="17"/>
    </location>
</feature>
<keyword evidence="1" id="KW-0732">Signal</keyword>
<gene>
    <name evidence="2" type="ORF">TOPH_05704</name>
</gene>
<evidence type="ECO:0000313" key="2">
    <source>
        <dbReference type="EMBL" id="KND89710.1"/>
    </source>
</evidence>
<evidence type="ECO:0000313" key="3">
    <source>
        <dbReference type="Proteomes" id="UP000036947"/>
    </source>
</evidence>
<name>A0A0L0N7A5_TOLOC</name>
<protein>
    <recommendedName>
        <fullName evidence="4">Ricin B lectin domain-containing protein</fullName>
    </recommendedName>
</protein>
<feature type="chain" id="PRO_5005544865" description="Ricin B lectin domain-containing protein" evidence="1">
    <location>
        <begin position="18"/>
        <end position="163"/>
    </location>
</feature>
<proteinExistence type="predicted"/>
<reference evidence="2 3" key="1">
    <citation type="journal article" date="2015" name="BMC Genomics">
        <title>The genome of the truffle-parasite Tolypocladium ophioglossoides and the evolution of antifungal peptaibiotics.</title>
        <authorList>
            <person name="Quandt C.A."/>
            <person name="Bushley K.E."/>
            <person name="Spatafora J.W."/>
        </authorList>
    </citation>
    <scope>NUCLEOTIDE SEQUENCE [LARGE SCALE GENOMIC DNA]</scope>
    <source>
        <strain evidence="2 3">CBS 100239</strain>
    </source>
</reference>
<organism evidence="2 3">
    <name type="scientific">Tolypocladium ophioglossoides (strain CBS 100239)</name>
    <name type="common">Snaketongue truffleclub</name>
    <name type="synonym">Elaphocordyceps ophioglossoides</name>
    <dbReference type="NCBI Taxonomy" id="1163406"/>
    <lineage>
        <taxon>Eukaryota</taxon>
        <taxon>Fungi</taxon>
        <taxon>Dikarya</taxon>
        <taxon>Ascomycota</taxon>
        <taxon>Pezizomycotina</taxon>
        <taxon>Sordariomycetes</taxon>
        <taxon>Hypocreomycetidae</taxon>
        <taxon>Hypocreales</taxon>
        <taxon>Ophiocordycipitaceae</taxon>
        <taxon>Tolypocladium</taxon>
    </lineage>
</organism>
<comment type="caution">
    <text evidence="2">The sequence shown here is derived from an EMBL/GenBank/DDBJ whole genome shotgun (WGS) entry which is preliminary data.</text>
</comment>
<dbReference type="PANTHER" id="PTHR39613:SF1">
    <property type="entry name" value="ANCHORED CELL WALL PROTEIN, PUTATIVE (AFU_ORTHOLOGUE AFUA_4G08960)-RELATED"/>
    <property type="match status" value="1"/>
</dbReference>
<keyword evidence="3" id="KW-1185">Reference proteome</keyword>